<name>A0ABX0H0F0_9ACTN</name>
<dbReference type="InterPro" id="IPR039425">
    <property type="entry name" value="RNA_pol_sigma-70-like"/>
</dbReference>
<organism evidence="7 8">
    <name type="scientific">Motilibacter deserti</name>
    <dbReference type="NCBI Taxonomy" id="2714956"/>
    <lineage>
        <taxon>Bacteria</taxon>
        <taxon>Bacillati</taxon>
        <taxon>Actinomycetota</taxon>
        <taxon>Actinomycetes</taxon>
        <taxon>Motilibacterales</taxon>
        <taxon>Motilibacteraceae</taxon>
        <taxon>Motilibacter</taxon>
    </lineage>
</organism>
<evidence type="ECO:0000256" key="3">
    <source>
        <dbReference type="ARBA" id="ARBA00023082"/>
    </source>
</evidence>
<dbReference type="RefSeq" id="WP_166283967.1">
    <property type="nucleotide sequence ID" value="NZ_JAANNP010000034.1"/>
</dbReference>
<keyword evidence="4" id="KW-0804">Transcription</keyword>
<feature type="domain" description="RNA polymerase sigma-70 region 2" evidence="5">
    <location>
        <begin position="28"/>
        <end position="98"/>
    </location>
</feature>
<dbReference type="InterPro" id="IPR036388">
    <property type="entry name" value="WH-like_DNA-bd_sf"/>
</dbReference>
<evidence type="ECO:0000256" key="1">
    <source>
        <dbReference type="ARBA" id="ARBA00010641"/>
    </source>
</evidence>
<evidence type="ECO:0000256" key="2">
    <source>
        <dbReference type="ARBA" id="ARBA00023015"/>
    </source>
</evidence>
<dbReference type="InterPro" id="IPR013325">
    <property type="entry name" value="RNA_pol_sigma_r2"/>
</dbReference>
<protein>
    <submittedName>
        <fullName evidence="7">Sigma-70 family RNA polymerase sigma factor</fullName>
    </submittedName>
</protein>
<evidence type="ECO:0000259" key="5">
    <source>
        <dbReference type="Pfam" id="PF04542"/>
    </source>
</evidence>
<dbReference type="NCBIfam" id="TIGR02937">
    <property type="entry name" value="sigma70-ECF"/>
    <property type="match status" value="1"/>
</dbReference>
<dbReference type="PANTHER" id="PTHR43133">
    <property type="entry name" value="RNA POLYMERASE ECF-TYPE SIGMA FACTO"/>
    <property type="match status" value="1"/>
</dbReference>
<dbReference type="Gene3D" id="1.10.10.10">
    <property type="entry name" value="Winged helix-like DNA-binding domain superfamily/Winged helix DNA-binding domain"/>
    <property type="match status" value="1"/>
</dbReference>
<comment type="caution">
    <text evidence="7">The sequence shown here is derived from an EMBL/GenBank/DDBJ whole genome shotgun (WGS) entry which is preliminary data.</text>
</comment>
<dbReference type="SUPFAM" id="SSF88659">
    <property type="entry name" value="Sigma3 and sigma4 domains of RNA polymerase sigma factors"/>
    <property type="match status" value="1"/>
</dbReference>
<dbReference type="Gene3D" id="1.10.1740.10">
    <property type="match status" value="1"/>
</dbReference>
<dbReference type="SUPFAM" id="SSF88946">
    <property type="entry name" value="Sigma2 domain of RNA polymerase sigma factors"/>
    <property type="match status" value="1"/>
</dbReference>
<keyword evidence="8" id="KW-1185">Reference proteome</keyword>
<keyword evidence="2" id="KW-0805">Transcription regulation</keyword>
<dbReference type="InterPro" id="IPR013249">
    <property type="entry name" value="RNA_pol_sigma70_r4_t2"/>
</dbReference>
<dbReference type="InterPro" id="IPR014284">
    <property type="entry name" value="RNA_pol_sigma-70_dom"/>
</dbReference>
<accession>A0ABX0H0F0</accession>
<dbReference type="CDD" id="cd06171">
    <property type="entry name" value="Sigma70_r4"/>
    <property type="match status" value="1"/>
</dbReference>
<evidence type="ECO:0000259" key="6">
    <source>
        <dbReference type="Pfam" id="PF08281"/>
    </source>
</evidence>
<feature type="domain" description="RNA polymerase sigma factor 70 region 4 type 2" evidence="6">
    <location>
        <begin position="123"/>
        <end position="174"/>
    </location>
</feature>
<evidence type="ECO:0000256" key="4">
    <source>
        <dbReference type="ARBA" id="ARBA00023163"/>
    </source>
</evidence>
<dbReference type="Pfam" id="PF08281">
    <property type="entry name" value="Sigma70_r4_2"/>
    <property type="match status" value="1"/>
</dbReference>
<comment type="similarity">
    <text evidence="1">Belongs to the sigma-70 factor family. ECF subfamily.</text>
</comment>
<dbReference type="InterPro" id="IPR013324">
    <property type="entry name" value="RNA_pol_sigma_r3/r4-like"/>
</dbReference>
<dbReference type="Proteomes" id="UP000800981">
    <property type="component" value="Unassembled WGS sequence"/>
</dbReference>
<evidence type="ECO:0000313" key="8">
    <source>
        <dbReference type="Proteomes" id="UP000800981"/>
    </source>
</evidence>
<dbReference type="InterPro" id="IPR007627">
    <property type="entry name" value="RNA_pol_sigma70_r2"/>
</dbReference>
<proteinExistence type="inferred from homology"/>
<sequence>MAREGADSGELGALLLAARDDEAAAAAFVRALQPSVWRFVASLLGPRTPEHDVAEVVQETFVRALTGRSRWRGDASPATWVLAIARRCVADHISAVSRRRARETELDAAADDVPVADLTSSVALADLISRLGQDRREAFVLTQALGLSYAEAAEVCGVPIGTIRSRVARARADLVEAYAPVEDAVVEAPRRRALRRR</sequence>
<dbReference type="EMBL" id="JAANNP010000034">
    <property type="protein sequence ID" value="NHC15504.1"/>
    <property type="molecule type" value="Genomic_DNA"/>
</dbReference>
<evidence type="ECO:0000313" key="7">
    <source>
        <dbReference type="EMBL" id="NHC15504.1"/>
    </source>
</evidence>
<dbReference type="Pfam" id="PF04542">
    <property type="entry name" value="Sigma70_r2"/>
    <property type="match status" value="1"/>
</dbReference>
<dbReference type="PANTHER" id="PTHR43133:SF61">
    <property type="entry name" value="ECF RNA POLYMERASE SIGMA FACTOR SIGC"/>
    <property type="match status" value="1"/>
</dbReference>
<gene>
    <name evidence="7" type="ORF">G9H71_17125</name>
</gene>
<keyword evidence="3" id="KW-0731">Sigma factor</keyword>
<reference evidence="7 8" key="1">
    <citation type="submission" date="2020-03" db="EMBL/GenBank/DDBJ databases">
        <title>Two novel Motilibacter sp.</title>
        <authorList>
            <person name="Liu S."/>
        </authorList>
    </citation>
    <scope>NUCLEOTIDE SEQUENCE [LARGE SCALE GENOMIC DNA]</scope>
    <source>
        <strain evidence="7 8">E257</strain>
    </source>
</reference>